<dbReference type="Gene3D" id="3.40.30.10">
    <property type="entry name" value="Glutaredoxin"/>
    <property type="match status" value="1"/>
</dbReference>
<dbReference type="InterPro" id="IPR000866">
    <property type="entry name" value="AhpC/TSA"/>
</dbReference>
<evidence type="ECO:0000256" key="3">
    <source>
        <dbReference type="ARBA" id="ARBA00013017"/>
    </source>
</evidence>
<evidence type="ECO:0000256" key="13">
    <source>
        <dbReference type="PIRSR" id="PIRSR000239-1"/>
    </source>
</evidence>
<evidence type="ECO:0000256" key="2">
    <source>
        <dbReference type="ARBA" id="ARBA00011245"/>
    </source>
</evidence>
<keyword evidence="6" id="KW-0560">Oxidoreductase</keyword>
<dbReference type="Pfam" id="PF00578">
    <property type="entry name" value="AhpC-TSA"/>
    <property type="match status" value="1"/>
</dbReference>
<evidence type="ECO:0000256" key="7">
    <source>
        <dbReference type="ARBA" id="ARBA00023157"/>
    </source>
</evidence>
<evidence type="ECO:0000256" key="5">
    <source>
        <dbReference type="ARBA" id="ARBA00022862"/>
    </source>
</evidence>
<keyword evidence="16" id="KW-1185">Reference proteome</keyword>
<evidence type="ECO:0000256" key="8">
    <source>
        <dbReference type="ARBA" id="ARBA00023284"/>
    </source>
</evidence>
<keyword evidence="4" id="KW-0575">Peroxidase</keyword>
<evidence type="ECO:0000259" key="14">
    <source>
        <dbReference type="PROSITE" id="PS51352"/>
    </source>
</evidence>
<evidence type="ECO:0000256" key="6">
    <source>
        <dbReference type="ARBA" id="ARBA00023002"/>
    </source>
</evidence>
<reference evidence="15" key="1">
    <citation type="submission" date="2021-01" db="EMBL/GenBank/DDBJ databases">
        <title>Whole genome shotgun sequence of Planobispora rosea NBRC 15558.</title>
        <authorList>
            <person name="Komaki H."/>
            <person name="Tamura T."/>
        </authorList>
    </citation>
    <scope>NUCLEOTIDE SEQUENCE</scope>
    <source>
        <strain evidence="15">NBRC 15558</strain>
    </source>
</reference>
<keyword evidence="7" id="KW-1015">Disulfide bond</keyword>
<dbReference type="OrthoDB" id="9812811at2"/>
<comment type="caution">
    <text evidence="15">The sequence shown here is derived from an EMBL/GenBank/DDBJ whole genome shotgun (WGS) entry which is preliminary data.</text>
</comment>
<dbReference type="RefSeq" id="WP_068921976.1">
    <property type="nucleotide sequence ID" value="NZ_BMQP01000001.1"/>
</dbReference>
<evidence type="ECO:0000313" key="16">
    <source>
        <dbReference type="Proteomes" id="UP000655044"/>
    </source>
</evidence>
<feature type="active site" description="Cysteine sulfenic acid (-SOH) intermediate; for peroxidase activity" evidence="13">
    <location>
        <position position="48"/>
    </location>
</feature>
<dbReference type="PANTHER" id="PTHR42801">
    <property type="entry name" value="THIOREDOXIN-DEPENDENT PEROXIDE REDUCTASE"/>
    <property type="match status" value="1"/>
</dbReference>
<dbReference type="InterPro" id="IPR036249">
    <property type="entry name" value="Thioredoxin-like_sf"/>
</dbReference>
<protein>
    <recommendedName>
        <fullName evidence="3">thioredoxin-dependent peroxiredoxin</fullName>
        <ecNumber evidence="3">1.11.1.24</ecNumber>
    </recommendedName>
    <alternativeName>
        <fullName evidence="11">Bacterioferritin comigratory protein</fullName>
    </alternativeName>
    <alternativeName>
        <fullName evidence="9">Thioredoxin peroxidase</fullName>
    </alternativeName>
</protein>
<comment type="catalytic activity">
    <reaction evidence="12">
        <text>a hydroperoxide + [thioredoxin]-dithiol = an alcohol + [thioredoxin]-disulfide + H2O</text>
        <dbReference type="Rhea" id="RHEA:62620"/>
        <dbReference type="Rhea" id="RHEA-COMP:10698"/>
        <dbReference type="Rhea" id="RHEA-COMP:10700"/>
        <dbReference type="ChEBI" id="CHEBI:15377"/>
        <dbReference type="ChEBI" id="CHEBI:29950"/>
        <dbReference type="ChEBI" id="CHEBI:30879"/>
        <dbReference type="ChEBI" id="CHEBI:35924"/>
        <dbReference type="ChEBI" id="CHEBI:50058"/>
        <dbReference type="EC" id="1.11.1.24"/>
    </reaction>
</comment>
<comment type="similarity">
    <text evidence="10">Belongs to the peroxiredoxin family. BCP/PrxQ subfamily.</text>
</comment>
<evidence type="ECO:0000256" key="10">
    <source>
        <dbReference type="ARBA" id="ARBA00038489"/>
    </source>
</evidence>
<evidence type="ECO:0000256" key="4">
    <source>
        <dbReference type="ARBA" id="ARBA00022559"/>
    </source>
</evidence>
<dbReference type="PROSITE" id="PS51352">
    <property type="entry name" value="THIOREDOXIN_2"/>
    <property type="match status" value="1"/>
</dbReference>
<name>A0A8J3WA24_PLARO</name>
<dbReference type="GO" id="GO:0034599">
    <property type="term" value="P:cellular response to oxidative stress"/>
    <property type="evidence" value="ECO:0007669"/>
    <property type="project" value="TreeGrafter"/>
</dbReference>
<keyword evidence="5" id="KW-0049">Antioxidant</keyword>
<dbReference type="PANTHER" id="PTHR42801:SF8">
    <property type="entry name" value="PEROXIREDOXIN RV1608C-RELATED"/>
    <property type="match status" value="1"/>
</dbReference>
<comment type="function">
    <text evidence="1">Thiol-specific peroxidase that catalyzes the reduction of hydrogen peroxide and organic hydroperoxides to water and alcohols, respectively. Plays a role in cell protection against oxidative stress by detoxifying peroxides and as sensor of hydrogen peroxide-mediated signaling events.</text>
</comment>
<dbReference type="GO" id="GO:0008379">
    <property type="term" value="F:thioredoxin peroxidase activity"/>
    <property type="evidence" value="ECO:0007669"/>
    <property type="project" value="TreeGrafter"/>
</dbReference>
<dbReference type="GO" id="GO:0045454">
    <property type="term" value="P:cell redox homeostasis"/>
    <property type="evidence" value="ECO:0007669"/>
    <property type="project" value="TreeGrafter"/>
</dbReference>
<keyword evidence="8" id="KW-0676">Redox-active center</keyword>
<organism evidence="15 16">
    <name type="scientific">Planobispora rosea</name>
    <dbReference type="NCBI Taxonomy" id="35762"/>
    <lineage>
        <taxon>Bacteria</taxon>
        <taxon>Bacillati</taxon>
        <taxon>Actinomycetota</taxon>
        <taxon>Actinomycetes</taxon>
        <taxon>Streptosporangiales</taxon>
        <taxon>Streptosporangiaceae</taxon>
        <taxon>Planobispora</taxon>
    </lineage>
</organism>
<evidence type="ECO:0000256" key="12">
    <source>
        <dbReference type="ARBA" id="ARBA00049091"/>
    </source>
</evidence>
<evidence type="ECO:0000256" key="1">
    <source>
        <dbReference type="ARBA" id="ARBA00003330"/>
    </source>
</evidence>
<evidence type="ECO:0000256" key="11">
    <source>
        <dbReference type="ARBA" id="ARBA00041373"/>
    </source>
</evidence>
<evidence type="ECO:0000256" key="9">
    <source>
        <dbReference type="ARBA" id="ARBA00032824"/>
    </source>
</evidence>
<comment type="subunit">
    <text evidence="2">Monomer.</text>
</comment>
<dbReference type="EMBL" id="BOOI01000006">
    <property type="protein sequence ID" value="GIH82324.1"/>
    <property type="molecule type" value="Genomic_DNA"/>
</dbReference>
<dbReference type="InterPro" id="IPR024706">
    <property type="entry name" value="Peroxiredoxin_AhpC-typ"/>
</dbReference>
<dbReference type="GO" id="GO:0005737">
    <property type="term" value="C:cytoplasm"/>
    <property type="evidence" value="ECO:0007669"/>
    <property type="project" value="TreeGrafter"/>
</dbReference>
<proteinExistence type="inferred from homology"/>
<dbReference type="AlphaFoldDB" id="A0A8J3WA24"/>
<accession>A0A8J3WA24</accession>
<dbReference type="InterPro" id="IPR050924">
    <property type="entry name" value="Peroxiredoxin_BCP/PrxQ"/>
</dbReference>
<sequence length="157" mass="17214">MAVTAAVGDVVEDFELLDETGTPRKLNELLENGPVVLFFYPAAMTSGCTLESCRFRDLAAEFAALKATPVGISRDAVPRQKRFADTYGLGYPLLSDPDGVVARSLGARRSYAVGPFLTRRVTFVIDVDRRILEVIHNEASMEIHADRALEVLRARAS</sequence>
<feature type="domain" description="Thioredoxin" evidence="14">
    <location>
        <begin position="5"/>
        <end position="157"/>
    </location>
</feature>
<gene>
    <name evidence="15" type="ORF">Pro02_07320</name>
</gene>
<dbReference type="PIRSF" id="PIRSF000239">
    <property type="entry name" value="AHPC"/>
    <property type="match status" value="1"/>
</dbReference>
<dbReference type="SUPFAM" id="SSF52833">
    <property type="entry name" value="Thioredoxin-like"/>
    <property type="match status" value="1"/>
</dbReference>
<dbReference type="InterPro" id="IPR013766">
    <property type="entry name" value="Thioredoxin_domain"/>
</dbReference>
<evidence type="ECO:0000313" key="15">
    <source>
        <dbReference type="EMBL" id="GIH82324.1"/>
    </source>
</evidence>
<dbReference type="CDD" id="cd03017">
    <property type="entry name" value="PRX_BCP"/>
    <property type="match status" value="1"/>
</dbReference>
<dbReference type="EC" id="1.11.1.24" evidence="3"/>
<dbReference type="Proteomes" id="UP000655044">
    <property type="component" value="Unassembled WGS sequence"/>
</dbReference>